<dbReference type="AlphaFoldDB" id="A0A3N0VG92"/>
<keyword evidence="3" id="KW-1185">Reference proteome</keyword>
<proteinExistence type="predicted"/>
<accession>A0A3N0VG92</accession>
<reference evidence="2 3" key="1">
    <citation type="submission" date="2018-10" db="EMBL/GenBank/DDBJ databases">
        <authorList>
            <person name="Chen W.-M."/>
        </authorList>
    </citation>
    <scope>NUCLEOTIDE SEQUENCE [LARGE SCALE GENOMIC DNA]</scope>
    <source>
        <strain evidence="2 3">THS-13</strain>
    </source>
</reference>
<dbReference type="PANTHER" id="PTHR35004:SF6">
    <property type="entry name" value="TRANSPOSASE"/>
    <property type="match status" value="1"/>
</dbReference>
<comment type="caution">
    <text evidence="2">The sequence shown here is derived from an EMBL/GenBank/DDBJ whole genome shotgun (WGS) entry which is preliminary data.</text>
</comment>
<dbReference type="InParanoid" id="A0A3N0VG92"/>
<dbReference type="PANTHER" id="PTHR35004">
    <property type="entry name" value="TRANSPOSASE RV3428C-RELATED"/>
    <property type="match status" value="1"/>
</dbReference>
<dbReference type="Gene3D" id="3.30.420.10">
    <property type="entry name" value="Ribonuclease H-like superfamily/Ribonuclease H"/>
    <property type="match status" value="1"/>
</dbReference>
<evidence type="ECO:0000313" key="3">
    <source>
        <dbReference type="Proteomes" id="UP000282106"/>
    </source>
</evidence>
<dbReference type="InterPro" id="IPR012337">
    <property type="entry name" value="RNaseH-like_sf"/>
</dbReference>
<dbReference type="SUPFAM" id="SSF53098">
    <property type="entry name" value="Ribonuclease H-like"/>
    <property type="match status" value="1"/>
</dbReference>
<organism evidence="2 3">
    <name type="scientific">Stagnimonas aquatica</name>
    <dbReference type="NCBI Taxonomy" id="2689987"/>
    <lineage>
        <taxon>Bacteria</taxon>
        <taxon>Pseudomonadati</taxon>
        <taxon>Pseudomonadota</taxon>
        <taxon>Gammaproteobacteria</taxon>
        <taxon>Nevskiales</taxon>
        <taxon>Nevskiaceae</taxon>
        <taxon>Stagnimonas</taxon>
    </lineage>
</organism>
<evidence type="ECO:0000313" key="2">
    <source>
        <dbReference type="EMBL" id="ROH91766.1"/>
    </source>
</evidence>
<dbReference type="InterPro" id="IPR036397">
    <property type="entry name" value="RNaseH_sf"/>
</dbReference>
<dbReference type="EMBL" id="RJVO01000002">
    <property type="protein sequence ID" value="ROH91766.1"/>
    <property type="molecule type" value="Genomic_DNA"/>
</dbReference>
<dbReference type="GO" id="GO:0015074">
    <property type="term" value="P:DNA integration"/>
    <property type="evidence" value="ECO:0007669"/>
    <property type="project" value="InterPro"/>
</dbReference>
<sequence>MPLGAAKPLLEIVMKAILPLVQFGAQFKMLSSDYEVVHVGKDQLRITPMQGGPTRVMKFETLSELVEQGQIKAEYTPPSASDPLGEGLYSGLTEAQLEQLKRRLHYVHGVYRANENPCSQKEIRAQIPELAKRLSDQDPPGASTIASWVKLWLDGGRRDAALMPSIKPSRAVSSLDPDVDRIVSESIQQVYMTRQRNSMKAVCADVHLRITQYNEHSAAQLEAPSAETIRRIIQRIDLYARNKERYGTAYARRRHRAVGRAFSAISILDLAMADGQIMDIIVVDADGQDIGRPFITVIIDVYSRCVLAAHVSLAPFSGATLLKTMAEAVVANGKEPRGIMSTLIVDNGSDYRHAGFVRFCSQQNIVVEPCPPRSPNGKAIVERFFRTLNQGLIHKFPGTTFSNPTSRGDYASQTFARMTIDDIRKHVKVWIHDVYHLEIHRGICRAPIDVWSEGLNA</sequence>
<feature type="domain" description="Integrase catalytic" evidence="1">
    <location>
        <begin position="268"/>
        <end position="455"/>
    </location>
</feature>
<protein>
    <submittedName>
        <fullName evidence="2">Transposase</fullName>
    </submittedName>
</protein>
<dbReference type="PROSITE" id="PS50994">
    <property type="entry name" value="INTEGRASE"/>
    <property type="match status" value="1"/>
</dbReference>
<dbReference type="Proteomes" id="UP000282106">
    <property type="component" value="Unassembled WGS sequence"/>
</dbReference>
<evidence type="ECO:0000259" key="1">
    <source>
        <dbReference type="PROSITE" id="PS50994"/>
    </source>
</evidence>
<dbReference type="GO" id="GO:0003676">
    <property type="term" value="F:nucleic acid binding"/>
    <property type="evidence" value="ECO:0007669"/>
    <property type="project" value="InterPro"/>
</dbReference>
<gene>
    <name evidence="2" type="ORF">ED208_05105</name>
</gene>
<dbReference type="InterPro" id="IPR001584">
    <property type="entry name" value="Integrase_cat-core"/>
</dbReference>
<name>A0A3N0VG92_9GAMM</name>